<reference evidence="3" key="1">
    <citation type="journal article" date="2019" name="Int. J. Syst. Evol. Microbiol.">
        <title>The Global Catalogue of Microorganisms (GCM) 10K type strain sequencing project: providing services to taxonomists for standard genome sequencing and annotation.</title>
        <authorList>
            <consortium name="The Broad Institute Genomics Platform"/>
            <consortium name="The Broad Institute Genome Sequencing Center for Infectious Disease"/>
            <person name="Wu L."/>
            <person name="Ma J."/>
        </authorList>
    </citation>
    <scope>NUCLEOTIDE SEQUENCE [LARGE SCALE GENOMIC DNA]</scope>
    <source>
        <strain evidence="3">KACC 12822</strain>
    </source>
</reference>
<keyword evidence="3" id="KW-1185">Reference proteome</keyword>
<sequence length="180" mass="19277">MFSTTIMANREVATDGIGRTRRTSLPCSFIFRTGLIIAAGALAACGTPPTKNFGGRWKAVNHFQAQPTEIPLVADYTYYAAPMDGTLKTMLVRWANDSGRELSYQLPFDVTLYTPVSSIHTTSIDSAAQQLTQIYTAQHVHVSATDQKILVLASDAASRGGPHPKIASTAPTPAEHAGAK</sequence>
<organism evidence="2 3">
    <name type="scientific">Rhodanobacter ginsenosidimutans</name>
    <dbReference type="NCBI Taxonomy" id="490571"/>
    <lineage>
        <taxon>Bacteria</taxon>
        <taxon>Pseudomonadati</taxon>
        <taxon>Pseudomonadota</taxon>
        <taxon>Gammaproteobacteria</taxon>
        <taxon>Lysobacterales</taxon>
        <taxon>Rhodanobacteraceae</taxon>
        <taxon>Rhodanobacter</taxon>
    </lineage>
</organism>
<name>A0ABW0JRZ2_9GAMM</name>
<dbReference type="Gene3D" id="3.55.50.70">
    <property type="match status" value="1"/>
</dbReference>
<evidence type="ECO:0000313" key="2">
    <source>
        <dbReference type="EMBL" id="MFC5438884.1"/>
    </source>
</evidence>
<feature type="region of interest" description="Disordered" evidence="1">
    <location>
        <begin position="158"/>
        <end position="180"/>
    </location>
</feature>
<evidence type="ECO:0000313" key="3">
    <source>
        <dbReference type="Proteomes" id="UP001596018"/>
    </source>
</evidence>
<gene>
    <name evidence="2" type="ORF">ACFPK0_02510</name>
</gene>
<dbReference type="Proteomes" id="UP001596018">
    <property type="component" value="Unassembled WGS sequence"/>
</dbReference>
<protein>
    <recommendedName>
        <fullName evidence="4">Toxin co-regulated pilus biosynthesis protein Q C-terminal domain-containing protein</fullName>
    </recommendedName>
</protein>
<proteinExistence type="predicted"/>
<evidence type="ECO:0000256" key="1">
    <source>
        <dbReference type="SAM" id="MobiDB-lite"/>
    </source>
</evidence>
<dbReference type="EMBL" id="JBHSMM010000001">
    <property type="protein sequence ID" value="MFC5438884.1"/>
    <property type="molecule type" value="Genomic_DNA"/>
</dbReference>
<evidence type="ECO:0008006" key="4">
    <source>
        <dbReference type="Google" id="ProtNLM"/>
    </source>
</evidence>
<dbReference type="RefSeq" id="WP_377338148.1">
    <property type="nucleotide sequence ID" value="NZ_JALBWS010000015.1"/>
</dbReference>
<accession>A0ABW0JRZ2</accession>
<comment type="caution">
    <text evidence="2">The sequence shown here is derived from an EMBL/GenBank/DDBJ whole genome shotgun (WGS) entry which is preliminary data.</text>
</comment>